<evidence type="ECO:0000313" key="1">
    <source>
        <dbReference type="EMBL" id="KAF5197209.1"/>
    </source>
</evidence>
<comment type="caution">
    <text evidence="1">The sequence shown here is derived from an EMBL/GenBank/DDBJ whole genome shotgun (WGS) entry which is preliminary data.</text>
</comment>
<dbReference type="EMBL" id="JABWDY010014965">
    <property type="protein sequence ID" value="KAF5197209.1"/>
    <property type="molecule type" value="Genomic_DNA"/>
</dbReference>
<evidence type="ECO:0000313" key="2">
    <source>
        <dbReference type="Proteomes" id="UP000554482"/>
    </source>
</evidence>
<dbReference type="Proteomes" id="UP000554482">
    <property type="component" value="Unassembled WGS sequence"/>
</dbReference>
<reference evidence="1 2" key="1">
    <citation type="submission" date="2020-06" db="EMBL/GenBank/DDBJ databases">
        <title>Transcriptomic and genomic resources for Thalictrum thalictroides and T. hernandezii: Facilitating candidate gene discovery in an emerging model plant lineage.</title>
        <authorList>
            <person name="Arias T."/>
            <person name="Riano-Pachon D.M."/>
            <person name="Di Stilio V.S."/>
        </authorList>
    </citation>
    <scope>NUCLEOTIDE SEQUENCE [LARGE SCALE GENOMIC DNA]</scope>
    <source>
        <strain evidence="2">cv. WT478/WT964</strain>
        <tissue evidence="1">Leaves</tissue>
    </source>
</reference>
<accession>A0A7J6WIL7</accession>
<gene>
    <name evidence="1" type="ORF">FRX31_013202</name>
</gene>
<keyword evidence="2" id="KW-1185">Reference proteome</keyword>
<organism evidence="1 2">
    <name type="scientific">Thalictrum thalictroides</name>
    <name type="common">Rue-anemone</name>
    <name type="synonym">Anemone thalictroides</name>
    <dbReference type="NCBI Taxonomy" id="46969"/>
    <lineage>
        <taxon>Eukaryota</taxon>
        <taxon>Viridiplantae</taxon>
        <taxon>Streptophyta</taxon>
        <taxon>Embryophyta</taxon>
        <taxon>Tracheophyta</taxon>
        <taxon>Spermatophyta</taxon>
        <taxon>Magnoliopsida</taxon>
        <taxon>Ranunculales</taxon>
        <taxon>Ranunculaceae</taxon>
        <taxon>Thalictroideae</taxon>
        <taxon>Thalictrum</taxon>
    </lineage>
</organism>
<name>A0A7J6WIL7_THATH</name>
<dbReference type="AlphaFoldDB" id="A0A7J6WIL7"/>
<protein>
    <submittedName>
        <fullName evidence="1">Uncharacterized protein</fullName>
    </submittedName>
</protein>
<sequence>MPPKQVNRAIVAERDYSRLFADNRLGHLFKHEIENKGCNYLLGEDYIDYDEGLEETNGYCIVGRLHSFHFCAFSEPSDEYSLPPSSSPSCAVVLSVCSSTGGPQLWSLFHQTDVVEPIGSSTNSLPTGR</sequence>
<proteinExistence type="predicted"/>